<accession>A0A0F9RVJ8</accession>
<dbReference type="AlphaFoldDB" id="A0A0F9RVJ8"/>
<dbReference type="InterPro" id="IPR036735">
    <property type="entry name" value="NGN_dom_sf"/>
</dbReference>
<organism evidence="4">
    <name type="scientific">marine sediment metagenome</name>
    <dbReference type="NCBI Taxonomy" id="412755"/>
    <lineage>
        <taxon>unclassified sequences</taxon>
        <taxon>metagenomes</taxon>
        <taxon>ecological metagenomes</taxon>
    </lineage>
</organism>
<feature type="region of interest" description="Disordered" evidence="2">
    <location>
        <begin position="219"/>
        <end position="252"/>
    </location>
</feature>
<keyword evidence="1" id="KW-0805">Transcription regulation</keyword>
<dbReference type="Gene3D" id="2.30.30.30">
    <property type="match status" value="1"/>
</dbReference>
<dbReference type="GO" id="GO:0003746">
    <property type="term" value="F:translation elongation factor activity"/>
    <property type="evidence" value="ECO:0007669"/>
    <property type="project" value="InterPro"/>
</dbReference>
<feature type="compositionally biased region" description="Acidic residues" evidence="2">
    <location>
        <begin position="231"/>
        <end position="245"/>
    </location>
</feature>
<evidence type="ECO:0000259" key="3">
    <source>
        <dbReference type="Pfam" id="PF03439"/>
    </source>
</evidence>
<name>A0A0F9RVJ8_9ZZZZ</name>
<evidence type="ECO:0000256" key="2">
    <source>
        <dbReference type="SAM" id="MobiDB-lite"/>
    </source>
</evidence>
<dbReference type="InterPro" id="IPR011590">
    <property type="entry name" value="Spt5_arc"/>
</dbReference>
<dbReference type="InterPro" id="IPR008991">
    <property type="entry name" value="Translation_prot_SH3-like_sf"/>
</dbReference>
<feature type="domain" description="NGN" evidence="3">
    <location>
        <begin position="36"/>
        <end position="116"/>
    </location>
</feature>
<dbReference type="NCBIfam" id="TIGR00405">
    <property type="entry name" value="KOW_elon_Spt5"/>
    <property type="match status" value="1"/>
</dbReference>
<sequence>MTEEKKKLKENEDKGAKIEAYLTKEEIEDKDDLTTLFAVRTTINQESNILRQIFYRFKILDIIPDIRAMLVSPLLPGYLFFEAPQKRDVQIAVQGIPHIKGRIVQNISLGELKHVLLPRSVTEYLEQGDTVEIISGVFEGSRALAMRLPRDSSQSEEVVVRLLQEETPITIKIHGDYLKLVEKKKPVEELVPEVKVSADRSTDMEEAISFEDDFEEIEEEFPESATRAEVEEYTDDEDELEEEDEWAKFDGF</sequence>
<dbReference type="InterPro" id="IPR014722">
    <property type="entry name" value="Rib_uL2_dom2"/>
</dbReference>
<dbReference type="Pfam" id="PF03439">
    <property type="entry name" value="Spt5-NGN"/>
    <property type="match status" value="1"/>
</dbReference>
<dbReference type="EMBL" id="LAZR01000948">
    <property type="protein sequence ID" value="KKN53997.1"/>
    <property type="molecule type" value="Genomic_DNA"/>
</dbReference>
<evidence type="ECO:0000313" key="4">
    <source>
        <dbReference type="EMBL" id="KKN53997.1"/>
    </source>
</evidence>
<dbReference type="InterPro" id="IPR005100">
    <property type="entry name" value="NGN-domain"/>
</dbReference>
<comment type="caution">
    <text evidence="4">The sequence shown here is derived from an EMBL/GenBank/DDBJ whole genome shotgun (WGS) entry which is preliminary data.</text>
</comment>
<dbReference type="SUPFAM" id="SSF50104">
    <property type="entry name" value="Translation proteins SH3-like domain"/>
    <property type="match status" value="1"/>
</dbReference>
<dbReference type="GO" id="GO:0006354">
    <property type="term" value="P:DNA-templated transcription elongation"/>
    <property type="evidence" value="ECO:0007669"/>
    <property type="project" value="InterPro"/>
</dbReference>
<reference evidence="4" key="1">
    <citation type="journal article" date="2015" name="Nature">
        <title>Complex archaea that bridge the gap between prokaryotes and eukaryotes.</title>
        <authorList>
            <person name="Spang A."/>
            <person name="Saw J.H."/>
            <person name="Jorgensen S.L."/>
            <person name="Zaremba-Niedzwiedzka K."/>
            <person name="Martijn J."/>
            <person name="Lind A.E."/>
            <person name="van Eijk R."/>
            <person name="Schleper C."/>
            <person name="Guy L."/>
            <person name="Ettema T.J."/>
        </authorList>
    </citation>
    <scope>NUCLEOTIDE SEQUENCE</scope>
</reference>
<protein>
    <recommendedName>
        <fullName evidence="3">NGN domain-containing protein</fullName>
    </recommendedName>
</protein>
<proteinExistence type="predicted"/>
<dbReference type="Gene3D" id="3.30.70.940">
    <property type="entry name" value="NusG, N-terminal domain"/>
    <property type="match status" value="1"/>
</dbReference>
<keyword evidence="1" id="KW-0804">Transcription</keyword>
<evidence type="ECO:0000256" key="1">
    <source>
        <dbReference type="ARBA" id="ARBA00023015"/>
    </source>
</evidence>
<gene>
    <name evidence="4" type="ORF">LCGC14_0596830</name>
</gene>